<dbReference type="PANTHER" id="PTHR13748:SF46">
    <property type="entry name" value="ZINC CHAPERONE YEIR"/>
    <property type="match status" value="1"/>
</dbReference>
<dbReference type="GO" id="GO:0005737">
    <property type="term" value="C:cytoplasm"/>
    <property type="evidence" value="ECO:0007669"/>
    <property type="project" value="TreeGrafter"/>
</dbReference>
<proteinExistence type="predicted"/>
<dbReference type="Pfam" id="PF02492">
    <property type="entry name" value="cobW"/>
    <property type="match status" value="1"/>
</dbReference>
<evidence type="ECO:0000259" key="1">
    <source>
        <dbReference type="Pfam" id="PF02492"/>
    </source>
</evidence>
<accession>A0AAW4YRG6</accession>
<gene>
    <name evidence="2" type="ORF">HOP61_06725</name>
</gene>
<reference evidence="2" key="2">
    <citation type="journal article" date="2021" name="Front. Microbiol.">
        <title>Aerobic Denitrification and Heterotrophic Sulfur Oxidation in the Genus Halomonas Revealed by Six Novel Species Characterizations and Genome-Based Analysis.</title>
        <authorList>
            <person name="Wang L."/>
            <person name="Shao Z."/>
        </authorList>
    </citation>
    <scope>NUCLEOTIDE SEQUENCE</scope>
    <source>
        <strain evidence="2">MCCC 1A05776</strain>
    </source>
</reference>
<feature type="domain" description="CobW/HypB/UreG nucleotide-binding" evidence="1">
    <location>
        <begin position="10"/>
        <end position="184"/>
    </location>
</feature>
<evidence type="ECO:0000313" key="3">
    <source>
        <dbReference type="Proteomes" id="UP001320178"/>
    </source>
</evidence>
<dbReference type="AlphaFoldDB" id="A0AAW4YRG6"/>
<dbReference type="SUPFAM" id="SSF52540">
    <property type="entry name" value="P-loop containing nucleoside triphosphate hydrolases"/>
    <property type="match status" value="1"/>
</dbReference>
<dbReference type="InterPro" id="IPR051316">
    <property type="entry name" value="Zinc-reg_GTPase_activator"/>
</dbReference>
<dbReference type="InterPro" id="IPR027417">
    <property type="entry name" value="P-loop_NTPase"/>
</dbReference>
<organism evidence="2 3">
    <name type="scientific">Billgrantia desiderata</name>
    <dbReference type="NCBI Taxonomy" id="52021"/>
    <lineage>
        <taxon>Bacteria</taxon>
        <taxon>Pseudomonadati</taxon>
        <taxon>Pseudomonadota</taxon>
        <taxon>Gammaproteobacteria</taxon>
        <taxon>Oceanospirillales</taxon>
        <taxon>Halomonadaceae</taxon>
        <taxon>Billgrantia</taxon>
    </lineage>
</organism>
<protein>
    <submittedName>
        <fullName evidence="2">GTP-binding protein</fullName>
    </submittedName>
</protein>
<dbReference type="Gene3D" id="3.40.50.300">
    <property type="entry name" value="P-loop containing nucleotide triphosphate hydrolases"/>
    <property type="match status" value="1"/>
</dbReference>
<dbReference type="InterPro" id="IPR003495">
    <property type="entry name" value="CobW/HypB/UreG_nucleotide-bd"/>
</dbReference>
<name>A0AAW4YRG6_9GAMM</name>
<dbReference type="RefSeq" id="WP_086509726.1">
    <property type="nucleotide sequence ID" value="NZ_FNVC01000001.1"/>
</dbReference>
<dbReference type="PANTHER" id="PTHR13748">
    <property type="entry name" value="COBW-RELATED"/>
    <property type="match status" value="1"/>
</dbReference>
<dbReference type="CDD" id="cd03112">
    <property type="entry name" value="CobW-like"/>
    <property type="match status" value="1"/>
</dbReference>
<comment type="caution">
    <text evidence="2">The sequence shown here is derived from an EMBL/GenBank/DDBJ whole genome shotgun (WGS) entry which is preliminary data.</text>
</comment>
<reference evidence="2" key="1">
    <citation type="submission" date="2020-05" db="EMBL/GenBank/DDBJ databases">
        <authorList>
            <person name="Wang L."/>
            <person name="Shao Z."/>
        </authorList>
    </citation>
    <scope>NUCLEOTIDE SEQUENCE</scope>
    <source>
        <strain evidence="2">MCCC 1A05776</strain>
    </source>
</reference>
<evidence type="ECO:0000313" key="2">
    <source>
        <dbReference type="EMBL" id="MCE8050983.1"/>
    </source>
</evidence>
<dbReference type="Proteomes" id="UP001320178">
    <property type="component" value="Unassembled WGS sequence"/>
</dbReference>
<dbReference type="EMBL" id="JABFTS010000002">
    <property type="protein sequence ID" value="MCE8050983.1"/>
    <property type="molecule type" value="Genomic_DNA"/>
</dbReference>
<sequence length="351" mass="38019">MAATPLRSIPVHLFTGFLGSGKSTLIQRLIEQKPANERWAVLINEFGQVGIDQTMFESRDDVIVKGLPGGCLCCQLAFVLQATLVNLLHRHRPDRLLIEPSGLGHPAGLLDTLRGEAFADVLVVQDIVALLDPSRLEDPRVREHDTFNDQLAMADAVALTMTDRSGAQAVAAAEAFVQQLWPPKKWVVHAAHGELDVNVLLAGGRHRSTAAGSVRDGHAALRDSGARMPVLDEFVVPAPRPGQPVAASGRALGYHTLGWRWSPVEVFDLDRLTLLLDRLPSALRVKGVLHTDAGWKLYNRGEGAASLTPSVWRQDSRLELIGEAAHMPPADDLLAAIHACRVSGEEVDALP</sequence>